<keyword evidence="1" id="KW-0472">Membrane</keyword>
<keyword evidence="1" id="KW-0812">Transmembrane</keyword>
<gene>
    <name evidence="3" type="ORF">PBAH0796_LOCUS25908</name>
</gene>
<dbReference type="InterPro" id="IPR004170">
    <property type="entry name" value="WWE_dom"/>
</dbReference>
<dbReference type="SUPFAM" id="SSF117839">
    <property type="entry name" value="WWE domain"/>
    <property type="match status" value="1"/>
</dbReference>
<name>A0A7S0FV12_9DINO</name>
<organism evidence="3">
    <name type="scientific">Pyrodinium bahamense</name>
    <dbReference type="NCBI Taxonomy" id="73915"/>
    <lineage>
        <taxon>Eukaryota</taxon>
        <taxon>Sar</taxon>
        <taxon>Alveolata</taxon>
        <taxon>Dinophyceae</taxon>
        <taxon>Gonyaulacales</taxon>
        <taxon>Pyrocystaceae</taxon>
        <taxon>Pyrodinium</taxon>
    </lineage>
</organism>
<feature type="transmembrane region" description="Helical" evidence="1">
    <location>
        <begin position="103"/>
        <end position="122"/>
    </location>
</feature>
<feature type="domain" description="WWE" evidence="2">
    <location>
        <begin position="431"/>
        <end position="510"/>
    </location>
</feature>
<evidence type="ECO:0000313" key="3">
    <source>
        <dbReference type="EMBL" id="CAD8382220.1"/>
    </source>
</evidence>
<dbReference type="InterPro" id="IPR037197">
    <property type="entry name" value="WWE_dom_sf"/>
</dbReference>
<feature type="transmembrane region" description="Helical" evidence="1">
    <location>
        <begin position="27"/>
        <end position="48"/>
    </location>
</feature>
<evidence type="ECO:0000256" key="1">
    <source>
        <dbReference type="SAM" id="Phobius"/>
    </source>
</evidence>
<feature type="transmembrane region" description="Helical" evidence="1">
    <location>
        <begin position="194"/>
        <end position="217"/>
    </location>
</feature>
<dbReference type="Gene3D" id="3.30.720.50">
    <property type="match status" value="1"/>
</dbReference>
<evidence type="ECO:0000259" key="2">
    <source>
        <dbReference type="PROSITE" id="PS50918"/>
    </source>
</evidence>
<accession>A0A7S0FV12</accession>
<dbReference type="EMBL" id="HBEG01042465">
    <property type="protein sequence ID" value="CAD8382220.1"/>
    <property type="molecule type" value="Transcribed_RNA"/>
</dbReference>
<feature type="transmembrane region" description="Helical" evidence="1">
    <location>
        <begin position="69"/>
        <end position="87"/>
    </location>
</feature>
<dbReference type="AlphaFoldDB" id="A0A7S0FV12"/>
<reference evidence="3" key="1">
    <citation type="submission" date="2021-01" db="EMBL/GenBank/DDBJ databases">
        <authorList>
            <person name="Corre E."/>
            <person name="Pelletier E."/>
            <person name="Niang G."/>
            <person name="Scheremetjew M."/>
            <person name="Finn R."/>
            <person name="Kale V."/>
            <person name="Holt S."/>
            <person name="Cochrane G."/>
            <person name="Meng A."/>
            <person name="Brown T."/>
            <person name="Cohen L."/>
        </authorList>
    </citation>
    <scope>NUCLEOTIDE SEQUENCE</scope>
    <source>
        <strain evidence="3">Pbaha01</strain>
    </source>
</reference>
<dbReference type="PROSITE" id="PS50918">
    <property type="entry name" value="WWE"/>
    <property type="match status" value="1"/>
</dbReference>
<dbReference type="Pfam" id="PF02825">
    <property type="entry name" value="WWE"/>
    <property type="match status" value="1"/>
</dbReference>
<keyword evidence="1" id="KW-1133">Transmembrane helix</keyword>
<proteinExistence type="predicted"/>
<sequence length="528" mass="58533">MGALIVVSLVIVYTLTRYDLTEEHASIFMQALPSSGVGLINILLMFAATKFGEAEYHLTKTDTAVSQTSMMTVAMVLNSAFVLLLVHRNPKDWYKSGGLVRDIYYMLAINFFFPPLMFLMDYEYALKWLQRRRVTPGELKALNTTLAQGESGSSEPAATEARGSAERRAQWLREQFEPTEMDVPRHHANAEKTFFCCLLYMPLIPLATLIGFFSLLLQYAVDKWMLLRYCRRPAAVLNASYSRRSMTHVRFAASLGLPLAMEMFLQPSWASPEDLYQATLMSLVPGAILCLLPVRALARLLLTGGPCQSREDGGSFAKQDYYEAQHMWPREGKYHKSHFFYARLPEDRNPELLSPLSTDLSVDDFRRTYGVLAPEEARDPTGALGLALGAGVAAAPEGSGLHRPPLSAGGAGPFATAESIMADTPAEGDIAAEGSPAPPSMPVVWDFEARGGFEPFDADCQDFIEMRFSQWRGGGRHRVRVCTRNVTLSVDFAEMTSMLVGSSKIRTIRRREMPLPEAMCTSASLCAV</sequence>
<protein>
    <recommendedName>
        <fullName evidence="2">WWE domain-containing protein</fullName>
    </recommendedName>
</protein>